<name>A0A8B8K251_ABRPR</name>
<dbReference type="InterPro" id="IPR021109">
    <property type="entry name" value="Peptidase_aspartic_dom_sf"/>
</dbReference>
<gene>
    <name evidence="4" type="primary">LOC113850743</name>
</gene>
<dbReference type="OrthoDB" id="1743010at2759"/>
<feature type="compositionally biased region" description="Polar residues" evidence="1">
    <location>
        <begin position="22"/>
        <end position="43"/>
    </location>
</feature>
<dbReference type="GeneID" id="113850743"/>
<protein>
    <submittedName>
        <fullName evidence="4">Uncharacterized protein LOC113850743</fullName>
    </submittedName>
</protein>
<dbReference type="CDD" id="cd00303">
    <property type="entry name" value="retropepsin_like"/>
    <property type="match status" value="1"/>
</dbReference>
<feature type="domain" description="G-patch" evidence="2">
    <location>
        <begin position="968"/>
        <end position="1014"/>
    </location>
</feature>
<reference evidence="3" key="1">
    <citation type="journal article" date="2019" name="Toxins">
        <title>Detection of Abrin-Like and Prepropulchellin-Like Toxin Genes and Transcripts Using Whole Genome Sequencing and Full-Length Transcript Sequencing of Abrus precatorius.</title>
        <authorList>
            <person name="Hovde B.T."/>
            <person name="Daligault H.E."/>
            <person name="Hanschen E.R."/>
            <person name="Kunde Y.A."/>
            <person name="Johnson M.B."/>
            <person name="Starkenburg S.R."/>
            <person name="Johnson S.L."/>
        </authorList>
    </citation>
    <scope>NUCLEOTIDE SEQUENCE [LARGE SCALE GENOMIC DNA]</scope>
</reference>
<dbReference type="SUPFAM" id="SSF50630">
    <property type="entry name" value="Acid proteases"/>
    <property type="match status" value="1"/>
</dbReference>
<dbReference type="PANTHER" id="PTHR32108:SF9">
    <property type="entry name" value="REVERSE TRANSCRIPTASE RNASE H-LIKE DOMAIN-CONTAINING PROTEIN"/>
    <property type="match status" value="1"/>
</dbReference>
<dbReference type="Pfam" id="PF03732">
    <property type="entry name" value="Retrotrans_gag"/>
    <property type="match status" value="1"/>
</dbReference>
<dbReference type="KEGG" id="aprc:113850743"/>
<dbReference type="InterPro" id="IPR005162">
    <property type="entry name" value="Retrotrans_gag_dom"/>
</dbReference>
<dbReference type="GO" id="GO:0003676">
    <property type="term" value="F:nucleic acid binding"/>
    <property type="evidence" value="ECO:0007669"/>
    <property type="project" value="InterPro"/>
</dbReference>
<organism evidence="3 4">
    <name type="scientific">Abrus precatorius</name>
    <name type="common">Indian licorice</name>
    <name type="synonym">Glycine abrus</name>
    <dbReference type="NCBI Taxonomy" id="3816"/>
    <lineage>
        <taxon>Eukaryota</taxon>
        <taxon>Viridiplantae</taxon>
        <taxon>Streptophyta</taxon>
        <taxon>Embryophyta</taxon>
        <taxon>Tracheophyta</taxon>
        <taxon>Spermatophyta</taxon>
        <taxon>Magnoliopsida</taxon>
        <taxon>eudicotyledons</taxon>
        <taxon>Gunneridae</taxon>
        <taxon>Pentapetalae</taxon>
        <taxon>rosids</taxon>
        <taxon>fabids</taxon>
        <taxon>Fabales</taxon>
        <taxon>Fabaceae</taxon>
        <taxon>Papilionoideae</taxon>
        <taxon>50 kb inversion clade</taxon>
        <taxon>NPAAA clade</taxon>
        <taxon>indigoferoid/millettioid clade</taxon>
        <taxon>Abreae</taxon>
        <taxon>Abrus</taxon>
    </lineage>
</organism>
<evidence type="ECO:0000313" key="4">
    <source>
        <dbReference type="RefSeq" id="XP_027337093.1"/>
    </source>
</evidence>
<dbReference type="InterPro" id="IPR000467">
    <property type="entry name" value="G_patch_dom"/>
</dbReference>
<dbReference type="Gene3D" id="3.10.10.10">
    <property type="entry name" value="HIV Type 1 Reverse Transcriptase, subunit A, domain 1"/>
    <property type="match status" value="1"/>
</dbReference>
<keyword evidence="3" id="KW-1185">Reference proteome</keyword>
<sequence length="1279" mass="144409">MAQEAQFSSYNNAPSAISDSLITQQQSTQPPGMPSNITESPQTFPILPKDTIPNPQVILQQQTINLSTQGNPPTRIGIANTSFHPTIEEFQPDEDDPSKGKLQLLEDRLRAVEGNSYGIGDAIDLCLVLDLVIPPKFKAPEFDKYKGITCPKSHLTMYCRKMASHARDDKLLIHVFQDSLTGAALNWYMHLERTRIRCWKDLVDAFLKQYKYNIDMAPDRLELQTMMKKDHETFKEYAQRWRETAAQVESPLSKKEMVSLFIDTFRSPYYDKMIGSISANFSDVVIIGERVESGMRSGKIAYATGATSIKRPLSGPGKKKEGEANAVTFHPSRKVDRRPAHTPYKSYHPNTQNPSSTLPIQPPQTNQAHHTYPNQARPQNYQDRKSVHFDPIPITYTELLSQLLQSSMVVRCPMKPLEPPYPRGYDPNARCEYHAGAVGHSTENCKALKFIVQDLINVGWISFEEKNPNIGSNPLPGHQGPSINLINEGREQFLRRKVEEVKTSLKSIFREMCKFGLLKRCSERGNGCEFHPNATHTLEECIEFTHTLQDLMDKQLIQISCSKIDQEVLAVDELTSNSPKPLVIHYTKKRIALVSTLPKPITLRVPMPFPYKDNKAIPWKYDVKVYTNNHGESQSEDIDSHAVDVTNIAGVGGMTRSGRIYTPEELRNEQLIEKRNNCGKEGTKATDSIAKDKKGKQKKMVSHEEACEFLKLIKQSKYMVVDQLNRIPARISLLSLTINSEPHRKSLLKVLNEAHVVHNISVDKLEGIVGNISANNYLTFTDDEILVGGAGHNKALHISVKCMDHILARVLIDNGSSLNVMPKMTLAKLSSDGSYMKPSTMVVKAFDGSQREVIGEITLPVMIGPIIFEVTFHVMDIAPAYSYLLGRPWIHCARAVPSTLHQKLKFIIDDKLVIVSAEEDLLVTKPSSTPYIDVTEEALETSFQALEIANTTYVGEGTYVMKPQPSDTAMMIARVMLEEGYWPGCGLGKNEQGLIELPKPIDNKDQFGLGYRPTRADKRRIIAERREKRMAKLENREPETGRIPFCDLLQSFQSAGFEFADPVAAVEEDTHGDEHVNLVWACSPNTEIGNWEIIELPVILDSKFKPDDDILKSVNANIAQSNVECLINQASNETEHEHDLSPELLRLVKQETKEILPHQEPTKMINLGLGEEKNEVKIGTLLKENERRKLIELLYEYKDIFAWLYQDMPGLDANIVEHKLPLRPECPPIKQKLRRMKPEMSLKIREEVKKQLDVGFLIAAKYPQWVANIVPVPKKDGKV</sequence>
<dbReference type="Gene3D" id="2.40.70.10">
    <property type="entry name" value="Acid Proteases"/>
    <property type="match status" value="1"/>
</dbReference>
<evidence type="ECO:0000256" key="1">
    <source>
        <dbReference type="SAM" id="MobiDB-lite"/>
    </source>
</evidence>
<dbReference type="PANTHER" id="PTHR32108">
    <property type="entry name" value="DNA-DIRECTED RNA POLYMERASE SUBUNIT ALPHA"/>
    <property type="match status" value="1"/>
</dbReference>
<evidence type="ECO:0000259" key="2">
    <source>
        <dbReference type="PROSITE" id="PS50174"/>
    </source>
</evidence>
<dbReference type="RefSeq" id="XP_027337093.1">
    <property type="nucleotide sequence ID" value="XM_027481292.1"/>
</dbReference>
<evidence type="ECO:0000313" key="3">
    <source>
        <dbReference type="Proteomes" id="UP000694853"/>
    </source>
</evidence>
<dbReference type="AlphaFoldDB" id="A0A8B8K251"/>
<feature type="compositionally biased region" description="Polar residues" evidence="1">
    <location>
        <begin position="348"/>
        <end position="379"/>
    </location>
</feature>
<dbReference type="Proteomes" id="UP000694853">
    <property type="component" value="Unplaced"/>
</dbReference>
<feature type="region of interest" description="Disordered" evidence="1">
    <location>
        <begin position="22"/>
        <end position="51"/>
    </location>
</feature>
<feature type="region of interest" description="Disordered" evidence="1">
    <location>
        <begin position="309"/>
        <end position="379"/>
    </location>
</feature>
<accession>A0A8B8K251</accession>
<dbReference type="InterPro" id="IPR043502">
    <property type="entry name" value="DNA/RNA_pol_sf"/>
</dbReference>
<dbReference type="PROSITE" id="PS50174">
    <property type="entry name" value="G_PATCH"/>
    <property type="match status" value="1"/>
</dbReference>
<proteinExistence type="predicted"/>
<dbReference type="SUPFAM" id="SSF56672">
    <property type="entry name" value="DNA/RNA polymerases"/>
    <property type="match status" value="1"/>
</dbReference>
<reference evidence="4" key="2">
    <citation type="submission" date="2025-08" db="UniProtKB">
        <authorList>
            <consortium name="RefSeq"/>
        </authorList>
    </citation>
    <scope>IDENTIFICATION</scope>
    <source>
        <tissue evidence="4">Young leaves</tissue>
    </source>
</reference>